<dbReference type="GO" id="GO:0005739">
    <property type="term" value="C:mitochondrion"/>
    <property type="evidence" value="ECO:0007669"/>
    <property type="project" value="TreeGrafter"/>
</dbReference>
<dbReference type="Pfam" id="PF02536">
    <property type="entry name" value="mTERF"/>
    <property type="match status" value="1"/>
</dbReference>
<accession>A0A9N6WZ95</accession>
<dbReference type="GO" id="GO:0006390">
    <property type="term" value="P:mitochondrial transcription"/>
    <property type="evidence" value="ECO:0007669"/>
    <property type="project" value="TreeGrafter"/>
</dbReference>
<keyword evidence="2" id="KW-0809">Transit peptide</keyword>
<evidence type="ECO:0000256" key="2">
    <source>
        <dbReference type="ARBA" id="ARBA00022946"/>
    </source>
</evidence>
<comment type="similarity">
    <text evidence="1">Belongs to the mTERF family.</text>
</comment>
<dbReference type="PANTHER" id="PTHR13068">
    <property type="entry name" value="CGI-12 PROTEIN-RELATED"/>
    <property type="match status" value="1"/>
</dbReference>
<evidence type="ECO:0000256" key="1">
    <source>
        <dbReference type="ARBA" id="ARBA00007692"/>
    </source>
</evidence>
<reference evidence="3" key="1">
    <citation type="submission" date="2021-04" db="EMBL/GenBank/DDBJ databases">
        <authorList>
            <person name="Cornetti L."/>
        </authorList>
    </citation>
    <scope>NUCLEOTIDE SEQUENCE</scope>
</reference>
<organism evidence="3">
    <name type="scientific">Lynceus sp. MCZ IZ 141354</name>
    <dbReference type="NCBI Taxonomy" id="1930659"/>
    <lineage>
        <taxon>Eukaryota</taxon>
        <taxon>Metazoa</taxon>
        <taxon>Ecdysozoa</taxon>
        <taxon>Arthropoda</taxon>
        <taxon>Crustacea</taxon>
        <taxon>Branchiopoda</taxon>
        <taxon>Diplostraca</taxon>
        <taxon>Laevicaudata</taxon>
        <taxon>Lynceidae</taxon>
        <taxon>Lynceus</taxon>
    </lineage>
</organism>
<evidence type="ECO:0000313" key="3">
    <source>
        <dbReference type="EMBL" id="CAG4645769.1"/>
    </source>
</evidence>
<dbReference type="EMBL" id="OC989114">
    <property type="protein sequence ID" value="CAG4645769.1"/>
    <property type="molecule type" value="Genomic_DNA"/>
</dbReference>
<dbReference type="SMART" id="SM00733">
    <property type="entry name" value="Mterf"/>
    <property type="match status" value="4"/>
</dbReference>
<gene>
    <name evidence="3" type="primary">EOG090X0C5Y</name>
</gene>
<dbReference type="AlphaFoldDB" id="A0A9N6WZ95"/>
<dbReference type="GO" id="GO:0061668">
    <property type="term" value="P:mitochondrial ribosome assembly"/>
    <property type="evidence" value="ECO:0007669"/>
    <property type="project" value="TreeGrafter"/>
</dbReference>
<name>A0A9N6WZ95_9CRUS</name>
<dbReference type="PANTHER" id="PTHR13068:SF112">
    <property type="entry name" value="TRANSCRIPTION TERMINATION FACTOR 3, MITOCHONDRIAL"/>
    <property type="match status" value="1"/>
</dbReference>
<dbReference type="GO" id="GO:0003676">
    <property type="term" value="F:nucleic acid binding"/>
    <property type="evidence" value="ECO:0007669"/>
    <property type="project" value="InterPro"/>
</dbReference>
<dbReference type="InterPro" id="IPR003690">
    <property type="entry name" value="MTERF"/>
</dbReference>
<proteinExistence type="inferred from homology"/>
<sequence>MFSVRVFSALRCVISSSNSRNLRLLSSLANNEVVQSSQPVPFKPNVPEVINSDVAELPEAVLRSTTTVASNIIATYNVAAYVNQSELLQNFVKLGVEISKWDKQPAEFLAKLLAKDFKKDVEPLIRFFVDNHVTAEYLGDIFTKAPKLLMEDLSDLETRINYLKEKKFTSDAITRILTKNPYWLLFSVEALDSRLGFLQKTFQLNGKEVRQVTAACPRLITWKLWNIREMNFSIKEEMGFEKEMFKELFLKKPKLWITNRSCLVRRFDFAHNEMKLSHETILHFPHLLTTRDFRLKQRHLFLKFLGRVQYDPKKEMYVSPKHLVEKTDSEFCTEVAKSTVGEFNDFLKTL</sequence>
<dbReference type="InterPro" id="IPR038538">
    <property type="entry name" value="MTERF_sf"/>
</dbReference>
<dbReference type="Gene3D" id="1.25.70.10">
    <property type="entry name" value="Transcription termination factor 3, mitochondrial"/>
    <property type="match status" value="1"/>
</dbReference>
<protein>
    <submittedName>
        <fullName evidence="3">EOG090X0C5Y</fullName>
    </submittedName>
</protein>